<dbReference type="STRING" id="927083.DB32_003393"/>
<evidence type="ECO:0000256" key="3">
    <source>
        <dbReference type="ARBA" id="ARBA00022694"/>
    </source>
</evidence>
<dbReference type="GO" id="GO:0160148">
    <property type="term" value="F:tRNA pseudouridine(55) synthase activity"/>
    <property type="evidence" value="ECO:0007669"/>
    <property type="project" value="UniProtKB-EC"/>
</dbReference>
<reference evidence="9 10" key="1">
    <citation type="submission" date="2015-03" db="EMBL/GenBank/DDBJ databases">
        <title>Genome assembly of Sandaracinus amylolyticus DSM 53668.</title>
        <authorList>
            <person name="Sharma G."/>
            <person name="Subramanian S."/>
        </authorList>
    </citation>
    <scope>NUCLEOTIDE SEQUENCE [LARGE SCALE GENOMIC DNA]</scope>
    <source>
        <strain evidence="9 10">DSM 53668</strain>
    </source>
</reference>
<keyword evidence="3 5" id="KW-0819">tRNA processing</keyword>
<feature type="active site" description="Nucleophile" evidence="5">
    <location>
        <position position="35"/>
    </location>
</feature>
<gene>
    <name evidence="5" type="primary">truB</name>
    <name evidence="9" type="ORF">DB32_003393</name>
</gene>
<dbReference type="InterPro" id="IPR020103">
    <property type="entry name" value="PsdUridine_synth_cat_dom_sf"/>
</dbReference>
<dbReference type="InterPro" id="IPR015225">
    <property type="entry name" value="tRNA_psdUridine_synth_fam2_C"/>
</dbReference>
<dbReference type="KEGG" id="samy:DB32_003393"/>
<dbReference type="Pfam" id="PF09142">
    <property type="entry name" value="TruB_C"/>
    <property type="match status" value="1"/>
</dbReference>
<feature type="domain" description="tRNA pseudouridylate synthase B C-terminal" evidence="8">
    <location>
        <begin position="169"/>
        <end position="232"/>
    </location>
</feature>
<feature type="domain" description="Pseudouridine synthase II N-terminal" evidence="6">
    <location>
        <begin position="20"/>
        <end position="168"/>
    </location>
</feature>
<dbReference type="CDD" id="cd02573">
    <property type="entry name" value="PseudoU_synth_EcTruB"/>
    <property type="match status" value="1"/>
</dbReference>
<dbReference type="InterPro" id="IPR014780">
    <property type="entry name" value="tRNA_psdUridine_synth_TruB"/>
</dbReference>
<proteinExistence type="inferred from homology"/>
<keyword evidence="4 5" id="KW-0413">Isomerase</keyword>
<evidence type="ECO:0000256" key="2">
    <source>
        <dbReference type="ARBA" id="ARBA00005642"/>
    </source>
</evidence>
<dbReference type="Pfam" id="PF16198">
    <property type="entry name" value="TruB_C_2"/>
    <property type="match status" value="1"/>
</dbReference>
<dbReference type="Pfam" id="PF01509">
    <property type="entry name" value="TruB_N"/>
    <property type="match status" value="1"/>
</dbReference>
<dbReference type="NCBIfam" id="TIGR00431">
    <property type="entry name" value="TruB"/>
    <property type="match status" value="1"/>
</dbReference>
<accession>A0A0F6SF33</accession>
<organism evidence="9 10">
    <name type="scientific">Sandaracinus amylolyticus</name>
    <dbReference type="NCBI Taxonomy" id="927083"/>
    <lineage>
        <taxon>Bacteria</taxon>
        <taxon>Pseudomonadati</taxon>
        <taxon>Myxococcota</taxon>
        <taxon>Polyangia</taxon>
        <taxon>Polyangiales</taxon>
        <taxon>Sandaracinaceae</taxon>
        <taxon>Sandaracinus</taxon>
    </lineage>
</organism>
<sequence length="301" mass="32339">MLVVDKPRGPTSHDVVAWARRALGTRAVGHAGTLDPMATGVLVLGVGEGTKLTPYLMSEDKAYETTIVLGAETDTLDAEGRATSEHDVPALDRATVEAACARFVGTYLQRAPAVSAIKKDGVALHERVRRGEDVEAPEREVRCDAIEVLDVRAREIDLRVRCGKGFYVRSLGRDLARELGTRGHLGALRRTRSGAFGAEDALSGEVLQRARRGDEDARAQVRASLRSLEAALSTIARLDVGASGARELRHGRALRIEEPVVREPIAALDESGELVAIVRWSEGALRVVRGFAPRASVEGAS</sequence>
<dbReference type="InterPro" id="IPR032819">
    <property type="entry name" value="TruB_C"/>
</dbReference>
<dbReference type="InterPro" id="IPR036974">
    <property type="entry name" value="PUA_sf"/>
</dbReference>
<dbReference type="Gene3D" id="3.30.2350.10">
    <property type="entry name" value="Pseudouridine synthase"/>
    <property type="match status" value="1"/>
</dbReference>
<keyword evidence="10" id="KW-1185">Reference proteome</keyword>
<dbReference type="Proteomes" id="UP000034883">
    <property type="component" value="Chromosome"/>
</dbReference>
<dbReference type="SUPFAM" id="SSF55120">
    <property type="entry name" value="Pseudouridine synthase"/>
    <property type="match status" value="1"/>
</dbReference>
<evidence type="ECO:0000256" key="4">
    <source>
        <dbReference type="ARBA" id="ARBA00023235"/>
    </source>
</evidence>
<evidence type="ECO:0000256" key="1">
    <source>
        <dbReference type="ARBA" id="ARBA00000385"/>
    </source>
</evidence>
<evidence type="ECO:0000259" key="6">
    <source>
        <dbReference type="Pfam" id="PF01509"/>
    </source>
</evidence>
<evidence type="ECO:0000259" key="7">
    <source>
        <dbReference type="Pfam" id="PF09142"/>
    </source>
</evidence>
<evidence type="ECO:0000313" key="10">
    <source>
        <dbReference type="Proteomes" id="UP000034883"/>
    </source>
</evidence>
<dbReference type="HAMAP" id="MF_01080">
    <property type="entry name" value="TruB_bact"/>
    <property type="match status" value="1"/>
</dbReference>
<dbReference type="PANTHER" id="PTHR13767">
    <property type="entry name" value="TRNA-PSEUDOURIDINE SYNTHASE"/>
    <property type="match status" value="1"/>
</dbReference>
<comment type="function">
    <text evidence="5">Responsible for synthesis of pseudouridine from uracil-55 in the psi GC loop of transfer RNAs.</text>
</comment>
<evidence type="ECO:0000256" key="5">
    <source>
        <dbReference type="HAMAP-Rule" id="MF_01080"/>
    </source>
</evidence>
<comment type="similarity">
    <text evidence="2 5">Belongs to the pseudouridine synthase TruB family. Type 1 subfamily.</text>
</comment>
<feature type="domain" description="tRNA pseudouridine synthase II TruB subfamily 2 C-terminal" evidence="7">
    <location>
        <begin position="236"/>
        <end position="291"/>
    </location>
</feature>
<dbReference type="AlphaFoldDB" id="A0A0F6SF33"/>
<dbReference type="Gene3D" id="2.30.130.10">
    <property type="entry name" value="PUA domain"/>
    <property type="match status" value="1"/>
</dbReference>
<dbReference type="GO" id="GO:0031119">
    <property type="term" value="P:tRNA pseudouridine synthesis"/>
    <property type="evidence" value="ECO:0007669"/>
    <property type="project" value="UniProtKB-UniRule"/>
</dbReference>
<comment type="catalytic activity">
    <reaction evidence="1 5">
        <text>uridine(55) in tRNA = pseudouridine(55) in tRNA</text>
        <dbReference type="Rhea" id="RHEA:42532"/>
        <dbReference type="Rhea" id="RHEA-COMP:10101"/>
        <dbReference type="Rhea" id="RHEA-COMP:10102"/>
        <dbReference type="ChEBI" id="CHEBI:65314"/>
        <dbReference type="ChEBI" id="CHEBI:65315"/>
        <dbReference type="EC" id="5.4.99.25"/>
    </reaction>
</comment>
<dbReference type="EMBL" id="CP011125">
    <property type="protein sequence ID" value="AKF06244.1"/>
    <property type="molecule type" value="Genomic_DNA"/>
</dbReference>
<protein>
    <recommendedName>
        <fullName evidence="5">tRNA pseudouridine synthase B</fullName>
        <ecNumber evidence="5">5.4.99.25</ecNumber>
    </recommendedName>
    <alternativeName>
        <fullName evidence="5">tRNA pseudouridine(55) synthase</fullName>
        <shortName evidence="5">Psi55 synthase</shortName>
    </alternativeName>
    <alternativeName>
        <fullName evidence="5">tRNA pseudouridylate synthase</fullName>
    </alternativeName>
    <alternativeName>
        <fullName evidence="5">tRNA-uridine isomerase</fullName>
    </alternativeName>
</protein>
<dbReference type="InterPro" id="IPR002501">
    <property type="entry name" value="PsdUridine_synth_N"/>
</dbReference>
<dbReference type="PANTHER" id="PTHR13767:SF2">
    <property type="entry name" value="PSEUDOURIDYLATE SYNTHASE TRUB1"/>
    <property type="match status" value="1"/>
</dbReference>
<name>A0A0F6SF33_9BACT</name>
<dbReference type="GO" id="GO:0003723">
    <property type="term" value="F:RNA binding"/>
    <property type="evidence" value="ECO:0007669"/>
    <property type="project" value="InterPro"/>
</dbReference>
<dbReference type="EC" id="5.4.99.25" evidence="5"/>
<dbReference type="GO" id="GO:1990481">
    <property type="term" value="P:mRNA pseudouridine synthesis"/>
    <property type="evidence" value="ECO:0007669"/>
    <property type="project" value="TreeGrafter"/>
</dbReference>
<evidence type="ECO:0000259" key="8">
    <source>
        <dbReference type="Pfam" id="PF16198"/>
    </source>
</evidence>
<evidence type="ECO:0000313" key="9">
    <source>
        <dbReference type="EMBL" id="AKF06244.1"/>
    </source>
</evidence>